<evidence type="ECO:0000313" key="9">
    <source>
        <dbReference type="Proteomes" id="UP000595757"/>
    </source>
</evidence>
<keyword evidence="9" id="KW-1185">Reference proteome</keyword>
<organism evidence="4 8">
    <name type="scientific">Corynebacterium striatum</name>
    <dbReference type="NCBI Taxonomy" id="43770"/>
    <lineage>
        <taxon>Bacteria</taxon>
        <taxon>Bacillati</taxon>
        <taxon>Actinomycetota</taxon>
        <taxon>Actinomycetes</taxon>
        <taxon>Mycobacteriales</taxon>
        <taxon>Corynebacteriaceae</taxon>
        <taxon>Corynebacterium</taxon>
    </lineage>
</organism>
<evidence type="ECO:0000313" key="4">
    <source>
        <dbReference type="EMBL" id="ART21887.1"/>
    </source>
</evidence>
<evidence type="ECO:0000256" key="1">
    <source>
        <dbReference type="ARBA" id="ARBA00023125"/>
    </source>
</evidence>
<evidence type="ECO:0000313" key="7">
    <source>
        <dbReference type="Proteomes" id="UP000231994"/>
    </source>
</evidence>
<dbReference type="KEGG" id="cstr:CBE89_10615"/>
<proteinExistence type="predicted"/>
<reference evidence="5 7" key="2">
    <citation type="submission" date="2017-11" db="EMBL/GenBank/DDBJ databases">
        <title>Whole genome sequencing of cultured pathogen.</title>
        <authorList>
            <person name="Hoffmann M."/>
            <person name="Sanchez M."/>
            <person name="Timme R."/>
            <person name="Nudel K."/>
            <person name="Bry L."/>
        </authorList>
    </citation>
    <scope>NUCLEOTIDE SEQUENCE [LARGE SCALE GENOMIC DNA]</scope>
    <source>
        <strain evidence="5 7">216</strain>
    </source>
</reference>
<dbReference type="EMBL" id="CP024932">
    <property type="protein sequence ID" value="ATZ09623.1"/>
    <property type="molecule type" value="Genomic_DNA"/>
</dbReference>
<dbReference type="RefSeq" id="WP_046645159.1">
    <property type="nucleotide sequence ID" value="NZ_BQNM01000001.1"/>
</dbReference>
<evidence type="ECO:0000256" key="2">
    <source>
        <dbReference type="PROSITE-ProRule" id="PRU00335"/>
    </source>
</evidence>
<dbReference type="GO" id="GO:0003700">
    <property type="term" value="F:DNA-binding transcription factor activity"/>
    <property type="evidence" value="ECO:0007669"/>
    <property type="project" value="TreeGrafter"/>
</dbReference>
<dbReference type="GeneID" id="72411115"/>
<dbReference type="InterPro" id="IPR009057">
    <property type="entry name" value="Homeodomain-like_sf"/>
</dbReference>
<dbReference type="AlphaFoldDB" id="A0A0M2XEN8"/>
<dbReference type="PANTHER" id="PTHR30055:SF200">
    <property type="entry name" value="HTH-TYPE TRANSCRIPTIONAL REPRESSOR BDCR"/>
    <property type="match status" value="1"/>
</dbReference>
<dbReference type="PANTHER" id="PTHR30055">
    <property type="entry name" value="HTH-TYPE TRANSCRIPTIONAL REGULATOR RUTR"/>
    <property type="match status" value="1"/>
</dbReference>
<keyword evidence="1 2" id="KW-0238">DNA-binding</keyword>
<feature type="DNA-binding region" description="H-T-H motif" evidence="2">
    <location>
        <begin position="27"/>
        <end position="46"/>
    </location>
</feature>
<evidence type="ECO:0000313" key="8">
    <source>
        <dbReference type="Proteomes" id="UP000250197"/>
    </source>
</evidence>
<dbReference type="SUPFAM" id="SSF48498">
    <property type="entry name" value="Tetracyclin repressor-like, C-terminal domain"/>
    <property type="match status" value="1"/>
</dbReference>
<gene>
    <name evidence="5" type="ORF">A9D01_13540</name>
    <name evidence="4" type="ORF">CBE89_10615</name>
    <name evidence="6" type="ORF">I6I72_03835</name>
</gene>
<dbReference type="Pfam" id="PF17932">
    <property type="entry name" value="TetR_C_24"/>
    <property type="match status" value="1"/>
</dbReference>
<evidence type="ECO:0000313" key="6">
    <source>
        <dbReference type="EMBL" id="QQU77686.1"/>
    </source>
</evidence>
<dbReference type="InterPro" id="IPR001647">
    <property type="entry name" value="HTH_TetR"/>
</dbReference>
<dbReference type="Gene3D" id="1.10.357.10">
    <property type="entry name" value="Tetracycline Repressor, domain 2"/>
    <property type="match status" value="1"/>
</dbReference>
<dbReference type="Pfam" id="PF00440">
    <property type="entry name" value="TetR_N"/>
    <property type="match status" value="1"/>
</dbReference>
<dbReference type="EMBL" id="CP021252">
    <property type="protein sequence ID" value="ART21887.1"/>
    <property type="molecule type" value="Genomic_DNA"/>
</dbReference>
<sequence length="185" mass="20639">MANQKRRDQIATAALDLFDQRGYHGTGMEDIAKAVGMRASSLYNHYKSKQELLAEVTVSAMEELLRANAAALAGVTGSEEKILATMRAHVIFHATHAKRVRVVNNELNNLEEPHKSVVLQLRRDYVARWMNVVDEGSFQAENLKIACWALIDMGIGVATWFSPDGPYTAEELGDMYGQFALRQLT</sequence>
<dbReference type="GO" id="GO:0000976">
    <property type="term" value="F:transcription cis-regulatory region binding"/>
    <property type="evidence" value="ECO:0007669"/>
    <property type="project" value="TreeGrafter"/>
</dbReference>
<dbReference type="EMBL" id="CP068158">
    <property type="protein sequence ID" value="QQU77686.1"/>
    <property type="molecule type" value="Genomic_DNA"/>
</dbReference>
<dbReference type="InterPro" id="IPR041490">
    <property type="entry name" value="KstR2_TetR_C"/>
</dbReference>
<dbReference type="Proteomes" id="UP000595757">
    <property type="component" value="Chromosome"/>
</dbReference>
<feature type="domain" description="HTH tetR-type" evidence="3">
    <location>
        <begin position="4"/>
        <end position="64"/>
    </location>
</feature>
<protein>
    <submittedName>
        <fullName evidence="4">TetR family transcriptional regulator</fullName>
    </submittedName>
    <submittedName>
        <fullName evidence="5">TetR/AcrR family transcriptional regulator</fullName>
    </submittedName>
</protein>
<accession>A0A0M2XEN8</accession>
<dbReference type="InterPro" id="IPR036271">
    <property type="entry name" value="Tet_transcr_reg_TetR-rel_C_sf"/>
</dbReference>
<dbReference type="PROSITE" id="PS50977">
    <property type="entry name" value="HTH_TETR_2"/>
    <property type="match status" value="1"/>
</dbReference>
<evidence type="ECO:0000313" key="5">
    <source>
        <dbReference type="EMBL" id="ATZ09623.1"/>
    </source>
</evidence>
<dbReference type="PRINTS" id="PR00455">
    <property type="entry name" value="HTHTETR"/>
</dbReference>
<reference evidence="6 9" key="3">
    <citation type="submission" date="2021-01" db="EMBL/GenBank/DDBJ databases">
        <title>FDA dAtabase for Regulatory Grade micrObial Sequences (FDA-ARGOS): Supporting development and validation of Infectious Disease Dx tests.</title>
        <authorList>
            <person name="Sproer C."/>
            <person name="Gronow S."/>
            <person name="Severitt S."/>
            <person name="Schroder I."/>
            <person name="Tallon L."/>
            <person name="Sadzewicz L."/>
            <person name="Zhao X."/>
            <person name="Boylan J."/>
            <person name="Ott S."/>
            <person name="Bowen H."/>
            <person name="Vavikolanu K."/>
            <person name="Mehta A."/>
            <person name="Aluvathingal J."/>
            <person name="Nadendla S."/>
            <person name="Lowell S."/>
            <person name="Myers T."/>
            <person name="Yan Y."/>
            <person name="Sichtig H."/>
        </authorList>
    </citation>
    <scope>NUCLEOTIDE SEQUENCE [LARGE SCALE GENOMIC DNA]</scope>
    <source>
        <strain evidence="6 9">FDAARGOS_1115</strain>
    </source>
</reference>
<dbReference type="InterPro" id="IPR050109">
    <property type="entry name" value="HTH-type_TetR-like_transc_reg"/>
</dbReference>
<name>A0A0M2XEN8_CORST</name>
<dbReference type="Proteomes" id="UP000250197">
    <property type="component" value="Chromosome"/>
</dbReference>
<dbReference type="Proteomes" id="UP000231994">
    <property type="component" value="Chromosome"/>
</dbReference>
<reference evidence="4 8" key="1">
    <citation type="submission" date="2017-05" db="EMBL/GenBank/DDBJ databases">
        <title>Complete genome sequence of Corynebacterium striatum KC-Na-1 isolated from Neophocaena asiaeorientalis in Korea.</title>
        <authorList>
            <person name="Kim J.H."/>
            <person name="Lee K."/>
        </authorList>
    </citation>
    <scope>NUCLEOTIDE SEQUENCE [LARGE SCALE GENOMIC DNA]</scope>
    <source>
        <strain evidence="4 8">KC-Na-01</strain>
    </source>
</reference>
<evidence type="ECO:0000259" key="3">
    <source>
        <dbReference type="PROSITE" id="PS50977"/>
    </source>
</evidence>
<dbReference type="SUPFAM" id="SSF46689">
    <property type="entry name" value="Homeodomain-like"/>
    <property type="match status" value="1"/>
</dbReference>